<keyword evidence="1" id="KW-0472">Membrane</keyword>
<keyword evidence="1" id="KW-0812">Transmembrane</keyword>
<evidence type="ECO:0008006" key="4">
    <source>
        <dbReference type="Google" id="ProtNLM"/>
    </source>
</evidence>
<keyword evidence="3" id="KW-1185">Reference proteome</keyword>
<gene>
    <name evidence="2" type="ORF">VQ02_02965</name>
</gene>
<feature type="transmembrane region" description="Helical" evidence="1">
    <location>
        <begin position="40"/>
        <end position="59"/>
    </location>
</feature>
<dbReference type="EMBL" id="LABY01000019">
    <property type="protein sequence ID" value="KMO42477.1"/>
    <property type="molecule type" value="Genomic_DNA"/>
</dbReference>
<proteinExistence type="predicted"/>
<reference evidence="2 3" key="1">
    <citation type="submission" date="2015-03" db="EMBL/GenBank/DDBJ databases">
        <title>Genome sequencing of Methylobacterium variabile DSM 16961.</title>
        <authorList>
            <person name="Chaudhry V."/>
            <person name="Patil P.B."/>
        </authorList>
    </citation>
    <scope>NUCLEOTIDE SEQUENCE [LARGE SCALE GENOMIC DNA]</scope>
    <source>
        <strain evidence="2 3">DSM 16961</strain>
    </source>
</reference>
<dbReference type="AlphaFoldDB" id="A0A0J6T9B1"/>
<evidence type="ECO:0000256" key="1">
    <source>
        <dbReference type="SAM" id="Phobius"/>
    </source>
</evidence>
<dbReference type="RefSeq" id="WP_048442667.1">
    <property type="nucleotide sequence ID" value="NZ_LABY01000019.1"/>
</dbReference>
<comment type="caution">
    <text evidence="2">The sequence shown here is derived from an EMBL/GenBank/DDBJ whole genome shotgun (WGS) entry which is preliminary data.</text>
</comment>
<protein>
    <recommendedName>
        <fullName evidence="4">Iron transporter</fullName>
    </recommendedName>
</protein>
<keyword evidence="1" id="KW-1133">Transmembrane helix</keyword>
<organism evidence="2 3">
    <name type="scientific">Methylobacterium variabile</name>
    <dbReference type="NCBI Taxonomy" id="298794"/>
    <lineage>
        <taxon>Bacteria</taxon>
        <taxon>Pseudomonadati</taxon>
        <taxon>Pseudomonadota</taxon>
        <taxon>Alphaproteobacteria</taxon>
        <taxon>Hyphomicrobiales</taxon>
        <taxon>Methylobacteriaceae</taxon>
        <taxon>Methylobacterium</taxon>
    </lineage>
</organism>
<dbReference type="PATRIC" id="fig|298794.3.peg.2713"/>
<evidence type="ECO:0000313" key="2">
    <source>
        <dbReference type="EMBL" id="KMO42477.1"/>
    </source>
</evidence>
<evidence type="ECO:0000313" key="3">
    <source>
        <dbReference type="Proteomes" id="UP000035955"/>
    </source>
</evidence>
<feature type="transmembrane region" description="Helical" evidence="1">
    <location>
        <begin position="66"/>
        <end position="84"/>
    </location>
</feature>
<dbReference type="Pfam" id="PF11804">
    <property type="entry name" value="DUF3325"/>
    <property type="match status" value="1"/>
</dbReference>
<dbReference type="Proteomes" id="UP000035955">
    <property type="component" value="Unassembled WGS sequence"/>
</dbReference>
<dbReference type="OrthoDB" id="6009065at2"/>
<sequence>MTLLVSAGLSFLGLSALCLSLSRHHQAVWSAPPDRRRALALRAAGWVLVALSLAAAIGLDGGTFGPVHWLGSLIAAGLCLIVALSYRPRAVVWMAPAAAVLAAVAALGSMA</sequence>
<accession>A0A0J6T9B1</accession>
<name>A0A0J6T9B1_9HYPH</name>
<dbReference type="InterPro" id="IPR021762">
    <property type="entry name" value="DUF3325"/>
</dbReference>
<feature type="transmembrane region" description="Helical" evidence="1">
    <location>
        <begin position="90"/>
        <end position="110"/>
    </location>
</feature>